<sequence length="596" mass="65013">MAAPEITPPPPVFGVSSVPVRTGQRDLEDALAGSLTGGNLLPWGDVLLAVSRSAALSSADTSPPDGVADDVPAAGAPPPCLRHVDLQEGHLAEGDSLHVCVDLQEGHLPEGDALQACFRGGRVDLQEGHLSEGGALQACFHTRPVDLQEGHLPDGDALQACFRSRRADLQERTPTEESGPSSILANSHTRAPQMRSPMGNLPHELVAKIARFVITSSIRSAIAMKLCCKSWNKSFEISGPILVHTRNHPTCPAITLLKIPAHQGLQEPFRFEVVDCLCPPPQQNMCWGSSQGLLALKNVRNNKVCLHCFTCGYGRDLPDPPQEHTPKGIYLQGLSVFAVFTENGQLQVEPCDLELDRTLLYRLRLHVGSHAEGGLIDREIDGEDVELGLFLNWCWDLYPGTEGFVPMRSVNFMTGVTFAGATATNDLILDRIGRQQHQPFIVIRLAEQLHLDASMVTWMQNGQHIFLCGPSAYFLILTRSILNINEVGVRCFRIQHKGGRVNMVEVDSIGPYSVYLGANQPLVLNSMDGLLGRRQNTVYVEDSDGIVRTSRVLAIDIGTQEVWEIPFPDDMAVEPMDPPASWTAVFDDICHVGIVG</sequence>
<dbReference type="Proteomes" id="UP000823388">
    <property type="component" value="Chromosome 8K"/>
</dbReference>
<accession>A0A8T0PL86</accession>
<name>A0A8T0PL86_PANVG</name>
<evidence type="ECO:0000313" key="2">
    <source>
        <dbReference type="EMBL" id="KAG2559846.1"/>
    </source>
</evidence>
<reference evidence="2" key="1">
    <citation type="submission" date="2020-05" db="EMBL/GenBank/DDBJ databases">
        <title>WGS assembly of Panicum virgatum.</title>
        <authorList>
            <person name="Lovell J.T."/>
            <person name="Jenkins J."/>
            <person name="Shu S."/>
            <person name="Juenger T.E."/>
            <person name="Schmutz J."/>
        </authorList>
    </citation>
    <scope>NUCLEOTIDE SEQUENCE</scope>
    <source>
        <strain evidence="2">AP13</strain>
    </source>
</reference>
<keyword evidence="3" id="KW-1185">Reference proteome</keyword>
<dbReference type="AlphaFoldDB" id="A0A8T0PL86"/>
<dbReference type="PANTHER" id="PTHR34708:SF1">
    <property type="entry name" value="OS08G0126400 PROTEIN"/>
    <property type="match status" value="1"/>
</dbReference>
<proteinExistence type="predicted"/>
<protein>
    <submittedName>
        <fullName evidence="2">Uncharacterized protein</fullName>
    </submittedName>
</protein>
<dbReference type="EMBL" id="CM029051">
    <property type="protein sequence ID" value="KAG2559846.1"/>
    <property type="molecule type" value="Genomic_DNA"/>
</dbReference>
<gene>
    <name evidence="2" type="ORF">PVAP13_8KG198651</name>
</gene>
<dbReference type="EMBL" id="CM029051">
    <property type="protein sequence ID" value="KAG2559847.1"/>
    <property type="molecule type" value="Genomic_DNA"/>
</dbReference>
<evidence type="ECO:0000256" key="1">
    <source>
        <dbReference type="SAM" id="MobiDB-lite"/>
    </source>
</evidence>
<evidence type="ECO:0000313" key="3">
    <source>
        <dbReference type="Proteomes" id="UP000823388"/>
    </source>
</evidence>
<comment type="caution">
    <text evidence="2">The sequence shown here is derived from an EMBL/GenBank/DDBJ whole genome shotgun (WGS) entry which is preliminary data.</text>
</comment>
<feature type="region of interest" description="Disordered" evidence="1">
    <location>
        <begin position="169"/>
        <end position="197"/>
    </location>
</feature>
<dbReference type="OrthoDB" id="628096at2759"/>
<feature type="compositionally biased region" description="Polar residues" evidence="1">
    <location>
        <begin position="176"/>
        <end position="190"/>
    </location>
</feature>
<dbReference type="PANTHER" id="PTHR34708">
    <property type="entry name" value="OS07G0440000 PROTEIN"/>
    <property type="match status" value="1"/>
</dbReference>
<organism evidence="2 3">
    <name type="scientific">Panicum virgatum</name>
    <name type="common">Blackwell switchgrass</name>
    <dbReference type="NCBI Taxonomy" id="38727"/>
    <lineage>
        <taxon>Eukaryota</taxon>
        <taxon>Viridiplantae</taxon>
        <taxon>Streptophyta</taxon>
        <taxon>Embryophyta</taxon>
        <taxon>Tracheophyta</taxon>
        <taxon>Spermatophyta</taxon>
        <taxon>Magnoliopsida</taxon>
        <taxon>Liliopsida</taxon>
        <taxon>Poales</taxon>
        <taxon>Poaceae</taxon>
        <taxon>PACMAD clade</taxon>
        <taxon>Panicoideae</taxon>
        <taxon>Panicodae</taxon>
        <taxon>Paniceae</taxon>
        <taxon>Panicinae</taxon>
        <taxon>Panicum</taxon>
        <taxon>Panicum sect. Hiantes</taxon>
    </lineage>
</organism>